<protein>
    <submittedName>
        <fullName evidence="3">Uncharacterized protein</fullName>
    </submittedName>
</protein>
<evidence type="ECO:0000256" key="2">
    <source>
        <dbReference type="SAM" id="MobiDB-lite"/>
    </source>
</evidence>
<sequence>MLKKKDEEITNANTTVTTLKNHVFKLVGENFLWKKVAKDTAADVRTLKGELEQVKREFAVANDAGSECCGSSDPKMLIPSSSIAMTCCHIVALASIGLVGGMTNWAAERPEEGPEPGVLGRPPHRELREGPLPALLWGEKAA</sequence>
<name>A0AAV9E8T3_ACOCL</name>
<proteinExistence type="predicted"/>
<organism evidence="3 4">
    <name type="scientific">Acorus calamus</name>
    <name type="common">Sweet flag</name>
    <dbReference type="NCBI Taxonomy" id="4465"/>
    <lineage>
        <taxon>Eukaryota</taxon>
        <taxon>Viridiplantae</taxon>
        <taxon>Streptophyta</taxon>
        <taxon>Embryophyta</taxon>
        <taxon>Tracheophyta</taxon>
        <taxon>Spermatophyta</taxon>
        <taxon>Magnoliopsida</taxon>
        <taxon>Liliopsida</taxon>
        <taxon>Acoraceae</taxon>
        <taxon>Acorus</taxon>
    </lineage>
</organism>
<gene>
    <name evidence="3" type="ORF">QJS10_CPA08g00530</name>
</gene>
<keyword evidence="1" id="KW-0175">Coiled coil</keyword>
<evidence type="ECO:0000256" key="1">
    <source>
        <dbReference type="SAM" id="Coils"/>
    </source>
</evidence>
<reference evidence="3" key="2">
    <citation type="submission" date="2023-06" db="EMBL/GenBank/DDBJ databases">
        <authorList>
            <person name="Ma L."/>
            <person name="Liu K.-W."/>
            <person name="Li Z."/>
            <person name="Hsiao Y.-Y."/>
            <person name="Qi Y."/>
            <person name="Fu T."/>
            <person name="Tang G."/>
            <person name="Zhang D."/>
            <person name="Sun W.-H."/>
            <person name="Liu D.-K."/>
            <person name="Li Y."/>
            <person name="Chen G.-Z."/>
            <person name="Liu X.-D."/>
            <person name="Liao X.-Y."/>
            <person name="Jiang Y.-T."/>
            <person name="Yu X."/>
            <person name="Hao Y."/>
            <person name="Huang J."/>
            <person name="Zhao X.-W."/>
            <person name="Ke S."/>
            <person name="Chen Y.-Y."/>
            <person name="Wu W.-L."/>
            <person name="Hsu J.-L."/>
            <person name="Lin Y.-F."/>
            <person name="Huang M.-D."/>
            <person name="Li C.-Y."/>
            <person name="Huang L."/>
            <person name="Wang Z.-W."/>
            <person name="Zhao X."/>
            <person name="Zhong W.-Y."/>
            <person name="Peng D.-H."/>
            <person name="Ahmad S."/>
            <person name="Lan S."/>
            <person name="Zhang J.-S."/>
            <person name="Tsai W.-C."/>
            <person name="Van De Peer Y."/>
            <person name="Liu Z.-J."/>
        </authorList>
    </citation>
    <scope>NUCLEOTIDE SEQUENCE</scope>
    <source>
        <strain evidence="3">CP</strain>
        <tissue evidence="3">Leaves</tissue>
    </source>
</reference>
<comment type="caution">
    <text evidence="3">The sequence shown here is derived from an EMBL/GenBank/DDBJ whole genome shotgun (WGS) entry which is preliminary data.</text>
</comment>
<evidence type="ECO:0000313" key="3">
    <source>
        <dbReference type="EMBL" id="KAK1310176.1"/>
    </source>
</evidence>
<accession>A0AAV9E8T3</accession>
<evidence type="ECO:0000313" key="4">
    <source>
        <dbReference type="Proteomes" id="UP001180020"/>
    </source>
</evidence>
<feature type="region of interest" description="Disordered" evidence="2">
    <location>
        <begin position="107"/>
        <end position="132"/>
    </location>
</feature>
<dbReference type="EMBL" id="JAUJYO010000008">
    <property type="protein sequence ID" value="KAK1310176.1"/>
    <property type="molecule type" value="Genomic_DNA"/>
</dbReference>
<feature type="coiled-coil region" evidence="1">
    <location>
        <begin position="37"/>
        <end position="64"/>
    </location>
</feature>
<dbReference type="AlphaFoldDB" id="A0AAV9E8T3"/>
<keyword evidence="4" id="KW-1185">Reference proteome</keyword>
<dbReference type="Proteomes" id="UP001180020">
    <property type="component" value="Unassembled WGS sequence"/>
</dbReference>
<reference evidence="3" key="1">
    <citation type="journal article" date="2023" name="Nat. Commun.">
        <title>Diploid and tetraploid genomes of Acorus and the evolution of monocots.</title>
        <authorList>
            <person name="Ma L."/>
            <person name="Liu K.W."/>
            <person name="Li Z."/>
            <person name="Hsiao Y.Y."/>
            <person name="Qi Y."/>
            <person name="Fu T."/>
            <person name="Tang G.D."/>
            <person name="Zhang D."/>
            <person name="Sun W.H."/>
            <person name="Liu D.K."/>
            <person name="Li Y."/>
            <person name="Chen G.Z."/>
            <person name="Liu X.D."/>
            <person name="Liao X.Y."/>
            <person name="Jiang Y.T."/>
            <person name="Yu X."/>
            <person name="Hao Y."/>
            <person name="Huang J."/>
            <person name="Zhao X.W."/>
            <person name="Ke S."/>
            <person name="Chen Y.Y."/>
            <person name="Wu W.L."/>
            <person name="Hsu J.L."/>
            <person name="Lin Y.F."/>
            <person name="Huang M.D."/>
            <person name="Li C.Y."/>
            <person name="Huang L."/>
            <person name="Wang Z.W."/>
            <person name="Zhao X."/>
            <person name="Zhong W.Y."/>
            <person name="Peng D.H."/>
            <person name="Ahmad S."/>
            <person name="Lan S."/>
            <person name="Zhang J.S."/>
            <person name="Tsai W.C."/>
            <person name="Van de Peer Y."/>
            <person name="Liu Z.J."/>
        </authorList>
    </citation>
    <scope>NUCLEOTIDE SEQUENCE</scope>
    <source>
        <strain evidence="3">CP</strain>
    </source>
</reference>